<proteinExistence type="predicted"/>
<reference evidence="1" key="1">
    <citation type="journal article" date="2020" name="Nature">
        <title>Giant virus diversity and host interactions through global metagenomics.</title>
        <authorList>
            <person name="Schulz F."/>
            <person name="Roux S."/>
            <person name="Paez-Espino D."/>
            <person name="Jungbluth S."/>
            <person name="Walsh D.A."/>
            <person name="Denef V.J."/>
            <person name="McMahon K.D."/>
            <person name="Konstantinidis K.T."/>
            <person name="Eloe-Fadrosh E.A."/>
            <person name="Kyrpides N.C."/>
            <person name="Woyke T."/>
        </authorList>
    </citation>
    <scope>NUCLEOTIDE SEQUENCE</scope>
    <source>
        <strain evidence="1">GVMAG-M-3300023174-141</strain>
    </source>
</reference>
<dbReference type="EMBL" id="MN739588">
    <property type="protein sequence ID" value="QHT14716.1"/>
    <property type="molecule type" value="Genomic_DNA"/>
</dbReference>
<dbReference type="AlphaFoldDB" id="A0A6C0DCI6"/>
<protein>
    <submittedName>
        <fullName evidence="1">Uncharacterized protein</fullName>
    </submittedName>
</protein>
<sequence>MYLIVGPGGSGQTYFMEFLRKQGISTNASNDCDRQKHLSSPSGIDKGRKYKGCIFLFGHPYYTMMSHIRRSWAWLQCLKLGNPFSITKEVSSNLVDLKAKTIMEGRDVFGIDHQFTQWSGATLDCPLLFLDFADILSSKDTLNAFFGKTLDYSGFVIQERSSYTVDPELFPIYEELYQRMRNNLSDK</sequence>
<evidence type="ECO:0000313" key="1">
    <source>
        <dbReference type="EMBL" id="QHT14716.1"/>
    </source>
</evidence>
<name>A0A6C0DCI6_9ZZZZ</name>
<organism evidence="1">
    <name type="scientific">viral metagenome</name>
    <dbReference type="NCBI Taxonomy" id="1070528"/>
    <lineage>
        <taxon>unclassified sequences</taxon>
        <taxon>metagenomes</taxon>
        <taxon>organismal metagenomes</taxon>
    </lineage>
</organism>
<accession>A0A6C0DCI6</accession>